<sequence>MNRRSPQILPAVPGALCGEVPCGGASARGAADSGAAGAPPFDIVGVDAYGDASDAFRQCLREYFRHGKPLAATEFGCCTYQGAAARGGTGWAIVDHDADPHRLDSDYVSDEDEQARYLRQQVDVFHEEGVDTAFWFTFAGYGYSHHEDQRLDFDMAPTEYARSCPTVASHRSGPSRPWHRHTNQRRQRCLSRVRTALAIDDVLGRSGSGGDAPRLQPGNPRREGASPPVDDQDPAGHRGRGRRRRR</sequence>
<feature type="region of interest" description="Disordered" evidence="1">
    <location>
        <begin position="164"/>
        <end position="189"/>
    </location>
</feature>
<evidence type="ECO:0000313" key="2">
    <source>
        <dbReference type="EMBL" id="GGV07898.1"/>
    </source>
</evidence>
<dbReference type="EMBL" id="BMUB01000048">
    <property type="protein sequence ID" value="GGV07898.1"/>
    <property type="molecule type" value="Genomic_DNA"/>
</dbReference>
<comment type="caution">
    <text evidence="2">The sequence shown here is derived from an EMBL/GenBank/DDBJ whole genome shotgun (WGS) entry which is preliminary data.</text>
</comment>
<feature type="compositionally biased region" description="Basic residues" evidence="1">
    <location>
        <begin position="237"/>
        <end position="246"/>
    </location>
</feature>
<name>A0A8H9LW66_KITAU</name>
<dbReference type="Proteomes" id="UP000610124">
    <property type="component" value="Unassembled WGS sequence"/>
</dbReference>
<accession>A0A8H9LW66</accession>
<gene>
    <name evidence="2" type="ORF">GCM10010502_73670</name>
</gene>
<proteinExistence type="predicted"/>
<reference evidence="2" key="1">
    <citation type="journal article" date="2014" name="Int. J. Syst. Evol. Microbiol.">
        <title>Complete genome sequence of Corynebacterium casei LMG S-19264T (=DSM 44701T), isolated from a smear-ripened cheese.</title>
        <authorList>
            <consortium name="US DOE Joint Genome Institute (JGI-PGF)"/>
            <person name="Walter F."/>
            <person name="Albersmeier A."/>
            <person name="Kalinowski J."/>
            <person name="Ruckert C."/>
        </authorList>
    </citation>
    <scope>NUCLEOTIDE SEQUENCE</scope>
    <source>
        <strain evidence="2">JCM 4434</strain>
    </source>
</reference>
<dbReference type="AlphaFoldDB" id="A0A8H9LW66"/>
<evidence type="ECO:0000313" key="3">
    <source>
        <dbReference type="Proteomes" id="UP000610124"/>
    </source>
</evidence>
<evidence type="ECO:0000256" key="1">
    <source>
        <dbReference type="SAM" id="MobiDB-lite"/>
    </source>
</evidence>
<feature type="compositionally biased region" description="Basic residues" evidence="1">
    <location>
        <begin position="177"/>
        <end position="189"/>
    </location>
</feature>
<organism evidence="2 3">
    <name type="scientific">Kitasatospora aureofaciens</name>
    <name type="common">Streptomyces aureofaciens</name>
    <dbReference type="NCBI Taxonomy" id="1894"/>
    <lineage>
        <taxon>Bacteria</taxon>
        <taxon>Bacillati</taxon>
        <taxon>Actinomycetota</taxon>
        <taxon>Actinomycetes</taxon>
        <taxon>Kitasatosporales</taxon>
        <taxon>Streptomycetaceae</taxon>
        <taxon>Kitasatospora</taxon>
    </lineage>
</organism>
<dbReference type="Gene3D" id="3.20.20.80">
    <property type="entry name" value="Glycosidases"/>
    <property type="match status" value="1"/>
</dbReference>
<dbReference type="SUPFAM" id="SSF51445">
    <property type="entry name" value="(Trans)glycosidases"/>
    <property type="match status" value="1"/>
</dbReference>
<reference evidence="2" key="2">
    <citation type="submission" date="2020-09" db="EMBL/GenBank/DDBJ databases">
        <authorList>
            <person name="Sun Q."/>
            <person name="Ohkuma M."/>
        </authorList>
    </citation>
    <scope>NUCLEOTIDE SEQUENCE</scope>
    <source>
        <strain evidence="2">JCM 4434</strain>
    </source>
</reference>
<dbReference type="InterPro" id="IPR017853">
    <property type="entry name" value="GH"/>
</dbReference>
<feature type="region of interest" description="Disordered" evidence="1">
    <location>
        <begin position="201"/>
        <end position="246"/>
    </location>
</feature>
<protein>
    <submittedName>
        <fullName evidence="2">Uncharacterized protein</fullName>
    </submittedName>
</protein>